<sequence length="773" mass="89669">MSDQSEGWNLPKSWNRRVLKDWEIDRLLTDLEARTRKRYRQNTRKDLLLGLLCGYGIKKISKDLHKDNGVVRAGLSNIYRDIETLTEEPNYSVKSSNLVYVLERYGYRRGCVASVANYRRIPSNLPAPTYTQFVGREEEMETLLQRLSLNHAAHMITVHGIGGVGKTALVLEAARLCLKASCENLADASKFEAIIFTSAKQQELVPNRIFQRQQGQRNLRGIFREIANTLDDVTIIQSPPSEQFDRVRRSLSRQRSLLIVDNMETIDDRDEVIDFLYNLPVCVKVVITTRERMALLPISLQNLPLNDGLQLIQQQAKEKSITLNEQDSKDLYARTGGIPLAIVYALGQVSSGYSLTSVLTQLALATGDVASFCFEQSVQGIIEQPPHQLLMSLAIFPDFPLQAAVAEVAGLTAAPDCVNLGLGRLQELSLITHNQKTGRYEMLSLTREYALAQLAADPNFEKEARERWVKWYLDFAHTYAGEDWEKLIYYNKLEEEHGNLRAVLYWCKDQGYYEQVRDLWLLLNHYANLYADWDERLDWLQWLIEESKRRYEWSSFVKIAIRKSWLLIRECSEQSLKEAEEILQETWVLRHHADLCVQADLAESIVRLQIRYKNYENARHWLNIEEELVHEAHLDQYKHIRYFIPVLYHRAEIFYKEGQYAEAKALFQQAMQSAEQIKWHRVINSAQNWLADIAIREGDRFAAQQLLIQGLAVAQSHKNKRRLARYQRSRAYWEKKWGSPEETQKFAIKAIDSFEHLGMTLDAEEMQFLLNCS</sequence>
<reference evidence="2 3" key="1">
    <citation type="submission" date="2022-10" db="EMBL/GenBank/DDBJ databases">
        <title>Identification of biosynthetic pathway for the production of the potent trypsin inhibitor radiosumin.</title>
        <authorList>
            <person name="Fewer D.P."/>
            <person name="Delbaje E."/>
            <person name="Ouyang X."/>
            <person name="Agostino P.D."/>
            <person name="Wahlsten M."/>
            <person name="Jokela J."/>
            <person name="Permi P."/>
            <person name="Haapaniemi E."/>
            <person name="Koistinen H."/>
        </authorList>
    </citation>
    <scope>NUCLEOTIDE SEQUENCE [LARGE SCALE GENOMIC DNA]</scope>
    <source>
        <strain evidence="2 3">NIES-515</strain>
    </source>
</reference>
<dbReference type="Gene3D" id="3.40.50.300">
    <property type="entry name" value="P-loop containing nucleotide triphosphate hydrolases"/>
    <property type="match status" value="1"/>
</dbReference>
<dbReference type="RefSeq" id="WP_263745564.1">
    <property type="nucleotide sequence ID" value="NZ_JAOWRF010000162.1"/>
</dbReference>
<dbReference type="SUPFAM" id="SSF48452">
    <property type="entry name" value="TPR-like"/>
    <property type="match status" value="1"/>
</dbReference>
<proteinExistence type="predicted"/>
<evidence type="ECO:0000259" key="1">
    <source>
        <dbReference type="Pfam" id="PF13191"/>
    </source>
</evidence>
<dbReference type="PANTHER" id="PTHR47691">
    <property type="entry name" value="REGULATOR-RELATED"/>
    <property type="match status" value="1"/>
</dbReference>
<dbReference type="Proteomes" id="UP001526143">
    <property type="component" value="Unassembled WGS sequence"/>
</dbReference>
<dbReference type="PANTHER" id="PTHR47691:SF3">
    <property type="entry name" value="HTH-TYPE TRANSCRIPTIONAL REGULATOR RV0890C-RELATED"/>
    <property type="match status" value="1"/>
</dbReference>
<dbReference type="SUPFAM" id="SSF52540">
    <property type="entry name" value="P-loop containing nucleoside triphosphate hydrolases"/>
    <property type="match status" value="1"/>
</dbReference>
<feature type="domain" description="Orc1-like AAA ATPase" evidence="1">
    <location>
        <begin position="132"/>
        <end position="270"/>
    </location>
</feature>
<name>A0ABT3AY14_9CYAN</name>
<dbReference type="InterPro" id="IPR041664">
    <property type="entry name" value="AAA_16"/>
</dbReference>
<dbReference type="EMBL" id="JAOWRF010000162">
    <property type="protein sequence ID" value="MCV3214027.1"/>
    <property type="molecule type" value="Genomic_DNA"/>
</dbReference>
<gene>
    <name evidence="2" type="ORF">OGM63_10960</name>
</gene>
<evidence type="ECO:0000313" key="3">
    <source>
        <dbReference type="Proteomes" id="UP001526143"/>
    </source>
</evidence>
<keyword evidence="3" id="KW-1185">Reference proteome</keyword>
<dbReference type="Gene3D" id="1.25.40.10">
    <property type="entry name" value="Tetratricopeptide repeat domain"/>
    <property type="match status" value="1"/>
</dbReference>
<evidence type="ECO:0000313" key="2">
    <source>
        <dbReference type="EMBL" id="MCV3214027.1"/>
    </source>
</evidence>
<dbReference type="Pfam" id="PF13191">
    <property type="entry name" value="AAA_16"/>
    <property type="match status" value="1"/>
</dbReference>
<comment type="caution">
    <text evidence="2">The sequence shown here is derived from an EMBL/GenBank/DDBJ whole genome shotgun (WGS) entry which is preliminary data.</text>
</comment>
<protein>
    <submittedName>
        <fullName evidence="2">AAA family ATPase</fullName>
    </submittedName>
</protein>
<dbReference type="InterPro" id="IPR027417">
    <property type="entry name" value="P-loop_NTPase"/>
</dbReference>
<dbReference type="InterPro" id="IPR011990">
    <property type="entry name" value="TPR-like_helical_dom_sf"/>
</dbReference>
<accession>A0ABT3AY14</accession>
<organism evidence="2 3">
    <name type="scientific">Plectonema radiosum NIES-515</name>
    <dbReference type="NCBI Taxonomy" id="2986073"/>
    <lineage>
        <taxon>Bacteria</taxon>
        <taxon>Bacillati</taxon>
        <taxon>Cyanobacteriota</taxon>
        <taxon>Cyanophyceae</taxon>
        <taxon>Oscillatoriophycideae</taxon>
        <taxon>Oscillatoriales</taxon>
        <taxon>Microcoleaceae</taxon>
        <taxon>Plectonema</taxon>
    </lineage>
</organism>